<dbReference type="EMBL" id="CP097501">
    <property type="protein sequence ID" value="URD68097.1"/>
    <property type="molecule type" value="Genomic_DNA"/>
</dbReference>
<dbReference type="AlphaFoldDB" id="A0AAE9HTV9"/>
<organism evidence="1 2">
    <name type="scientific">Conchiformibius steedae DSM 2580</name>
    <dbReference type="NCBI Taxonomy" id="1121352"/>
    <lineage>
        <taxon>Bacteria</taxon>
        <taxon>Pseudomonadati</taxon>
        <taxon>Pseudomonadota</taxon>
        <taxon>Betaproteobacteria</taxon>
        <taxon>Neisseriales</taxon>
        <taxon>Neisseriaceae</taxon>
        <taxon>Conchiformibius</taxon>
    </lineage>
</organism>
<protein>
    <submittedName>
        <fullName evidence="1">Uncharacterized protein</fullName>
    </submittedName>
</protein>
<sequence>MYIRFSHTTRHHAADTLPIPFGKRDDATPKPKPQPPIVSACWGVAWAHGKSDAGGANAHWQGASTAAEHRHNWGEAADAVSCSFLPSAVFAQLYHETQANWRVPFDLSACAKLLADVFADVRHCADTGNTAGAPRLSCAAVETTAVLPRHGCINTQTGTAAGVKGCAQAHQHGADVVSCARTTTSPSTQPPCEWREIVIERPDPPRRRRCPRPDAGHLPIPFLRRRMMPDAAQIPLPFACGQTSTEIPPRDSYIMQNHISASFDGKPLDLIAAEIRADMGGYCWQGNLTLPPDEFARLNLSSRAHGDAPLIDININGETWRIMAEQWGDNRVFGRKTYTVTGRSVTALLGADYAPVNQGIAPNLYARQIAAQQLEFTGVKISNWEIADWLIPAGVYALSDKTPMAVISEIATTAGGFVESHPELPQISLKKRWSAPAWLLREIAPKVQVPDSAILSISGQVRVSARCNGAEVWATHAQGYAALVRRDGTDSTPRTAAQTHPLYAAQNVCRAAGIAALSDTGTHKIETVKLPLMPKYGLHRAGLGELWGFAEAGGTWRGVITGISISASVQNDAPTVYQTLTIDRYMGD</sequence>
<gene>
    <name evidence="1" type="ORF">LNQ82_02740</name>
</gene>
<evidence type="ECO:0000313" key="2">
    <source>
        <dbReference type="Proteomes" id="UP001056819"/>
    </source>
</evidence>
<name>A0AAE9HTV9_9NEIS</name>
<reference evidence="1" key="1">
    <citation type="submission" date="2022-05" db="EMBL/GenBank/DDBJ databases">
        <title>Alysiella filiformis genome sequencing.</title>
        <authorList>
            <person name="Viehboeck T."/>
        </authorList>
    </citation>
    <scope>NUCLEOTIDE SEQUENCE</scope>
    <source>
        <strain evidence="1">DSM 2580</strain>
    </source>
</reference>
<proteinExistence type="predicted"/>
<dbReference type="Proteomes" id="UP001056819">
    <property type="component" value="Chromosome"/>
</dbReference>
<evidence type="ECO:0000313" key="1">
    <source>
        <dbReference type="EMBL" id="URD68097.1"/>
    </source>
</evidence>
<accession>A0AAE9HTV9</accession>
<dbReference type="RefSeq" id="WP_051532043.1">
    <property type="nucleotide sequence ID" value="NZ_CP097501.1"/>
</dbReference>